<dbReference type="Pfam" id="PF03886">
    <property type="entry name" value="ABC_trans_aux"/>
    <property type="match status" value="1"/>
</dbReference>
<proteinExistence type="predicted"/>
<dbReference type="SUPFAM" id="SSF159594">
    <property type="entry name" value="XCC0632-like"/>
    <property type="match status" value="1"/>
</dbReference>
<comment type="caution">
    <text evidence="2">The sequence shown here is derived from an EMBL/GenBank/DDBJ whole genome shotgun (WGS) entry which is preliminary data.</text>
</comment>
<evidence type="ECO:0000313" key="3">
    <source>
        <dbReference type="Proteomes" id="UP001250932"/>
    </source>
</evidence>
<dbReference type="RefSeq" id="WP_313833214.1">
    <property type="nucleotide sequence ID" value="NZ_JAQOUE010000001.1"/>
</dbReference>
<evidence type="ECO:0000259" key="1">
    <source>
        <dbReference type="Pfam" id="PF03886"/>
    </source>
</evidence>
<dbReference type="InterPro" id="IPR005586">
    <property type="entry name" value="ABC_trans_aux"/>
</dbReference>
<dbReference type="Gene3D" id="3.40.50.10610">
    <property type="entry name" value="ABC-type transport auxiliary lipoprotein component"/>
    <property type="match status" value="1"/>
</dbReference>
<keyword evidence="2" id="KW-0449">Lipoprotein</keyword>
<evidence type="ECO:0000313" key="2">
    <source>
        <dbReference type="EMBL" id="MDT7042762.1"/>
    </source>
</evidence>
<protein>
    <submittedName>
        <fullName evidence="2">ABC-type transport auxiliary lipoprotein family protein</fullName>
    </submittedName>
</protein>
<keyword evidence="3" id="KW-1185">Reference proteome</keyword>
<gene>
    <name evidence="2" type="ORF">PPG34_10400</name>
</gene>
<accession>A0ABU3K8M5</accession>
<organism evidence="2 3">
    <name type="scientific">Candidatus Nitronereus thalassa</name>
    <dbReference type="NCBI Taxonomy" id="3020898"/>
    <lineage>
        <taxon>Bacteria</taxon>
        <taxon>Pseudomonadati</taxon>
        <taxon>Nitrospirota</taxon>
        <taxon>Nitrospiria</taxon>
        <taxon>Nitrospirales</taxon>
        <taxon>Nitrospiraceae</taxon>
        <taxon>Candidatus Nitronereus</taxon>
    </lineage>
</organism>
<reference evidence="2 3" key="1">
    <citation type="journal article" date="2023" name="ISME J.">
        <title>Cultivation and genomic characterization of novel and ubiquitous marine nitrite-oxidizing bacteria from the Nitrospirales.</title>
        <authorList>
            <person name="Mueller A.J."/>
            <person name="Daebeler A."/>
            <person name="Herbold C.W."/>
            <person name="Kirkegaard R.H."/>
            <person name="Daims H."/>
        </authorList>
    </citation>
    <scope>NUCLEOTIDE SEQUENCE [LARGE SCALE GENOMIC DNA]</scope>
    <source>
        <strain evidence="2 3">EB</strain>
    </source>
</reference>
<feature type="domain" description="ABC-type transport auxiliary lipoprotein component" evidence="1">
    <location>
        <begin position="13"/>
        <end position="173"/>
    </location>
</feature>
<sequence length="189" mass="21788">MFPVRTDEPIHTYFLRAEIPTEARPMTQSTGTLLVNLPRAQSGFNTHRMAYITRDHELNYFAVNQWAETPAHMLLPLLVKALEHTNQWDAVVQMPSPVRGNYQLISENLLLQHEFTQEPSRIRIHLRLQLIRVKNFHVLATREFTVLENAQSNDPYGGVQAANSATEQLLKEISEWVSLCRVEPTDKKC</sequence>
<name>A0ABU3K8M5_9BACT</name>
<dbReference type="EMBL" id="JAQOUE010000001">
    <property type="protein sequence ID" value="MDT7042762.1"/>
    <property type="molecule type" value="Genomic_DNA"/>
</dbReference>
<dbReference type="Proteomes" id="UP001250932">
    <property type="component" value="Unassembled WGS sequence"/>
</dbReference>